<gene>
    <name evidence="5" type="ORF">M430DRAFT_101448</name>
</gene>
<feature type="signal peptide" evidence="3">
    <location>
        <begin position="1"/>
        <end position="20"/>
    </location>
</feature>
<dbReference type="Gene3D" id="3.60.21.10">
    <property type="match status" value="1"/>
</dbReference>
<dbReference type="Proteomes" id="UP000241818">
    <property type="component" value="Unassembled WGS sequence"/>
</dbReference>
<feature type="domain" description="Calcineurin-like phosphoesterase" evidence="4">
    <location>
        <begin position="229"/>
        <end position="514"/>
    </location>
</feature>
<reference evidence="5 6" key="1">
    <citation type="journal article" date="2018" name="New Phytol.">
        <title>Comparative genomics and transcriptomics depict ericoid mycorrhizal fungi as versatile saprotrophs and plant mutualists.</title>
        <authorList>
            <person name="Martino E."/>
            <person name="Morin E."/>
            <person name="Grelet G.A."/>
            <person name="Kuo A."/>
            <person name="Kohler A."/>
            <person name="Daghino S."/>
            <person name="Barry K.W."/>
            <person name="Cichocki N."/>
            <person name="Clum A."/>
            <person name="Dockter R.B."/>
            <person name="Hainaut M."/>
            <person name="Kuo R.C."/>
            <person name="LaButti K."/>
            <person name="Lindahl B.D."/>
            <person name="Lindquist E.A."/>
            <person name="Lipzen A."/>
            <person name="Khouja H.R."/>
            <person name="Magnuson J."/>
            <person name="Murat C."/>
            <person name="Ohm R.A."/>
            <person name="Singer S.W."/>
            <person name="Spatafora J.W."/>
            <person name="Wang M."/>
            <person name="Veneault-Fourrey C."/>
            <person name="Henrissat B."/>
            <person name="Grigoriev I.V."/>
            <person name="Martin F.M."/>
            <person name="Perotto S."/>
        </authorList>
    </citation>
    <scope>NUCLEOTIDE SEQUENCE [LARGE SCALE GENOMIC DNA]</scope>
    <source>
        <strain evidence="5 6">ATCC 22711</strain>
    </source>
</reference>
<organism evidence="5 6">
    <name type="scientific">Amorphotheca resinae ATCC 22711</name>
    <dbReference type="NCBI Taxonomy" id="857342"/>
    <lineage>
        <taxon>Eukaryota</taxon>
        <taxon>Fungi</taxon>
        <taxon>Dikarya</taxon>
        <taxon>Ascomycota</taxon>
        <taxon>Pezizomycotina</taxon>
        <taxon>Leotiomycetes</taxon>
        <taxon>Helotiales</taxon>
        <taxon>Amorphothecaceae</taxon>
        <taxon>Amorphotheca</taxon>
    </lineage>
</organism>
<dbReference type="InterPro" id="IPR004843">
    <property type="entry name" value="Calcineurin-like_PHP"/>
</dbReference>
<evidence type="ECO:0000256" key="3">
    <source>
        <dbReference type="SAM" id="SignalP"/>
    </source>
</evidence>
<sequence length="690" mass="75843">MRFQSVLASASLLCLATAHAGHRRRSVPSSPEALNPKLTNTIPNAQGGPTLYYNGSGPVPPYDRTSPIPPPLHPLSKQEIEDNIFNELEAIVNGDSLTTKCSKCIAGTEIMHLAAITQPVDVVVNLLIRACEAFPTVKDSISAATCYEEYSGIGGTGPYLAQLFAKMSAATGDMQGWCYFQWDTCSQPPTIAIDESQYFKPKPENKTTAPTPSSSQKRIITARSIKTINVLHLSDWHIDPRYDIGSEGNCTQYLCCRPYSTNTDLSTTSANASIPASRFGSLYCDTPADLALSAFSTMDQFVKRSSINFTIFTGDIVSHDHTDQLSRDYVEYEEKITFETFKAQMGNSPIYPTLGNHDSLPEAYTSPNSISDGDSNGRSNLFSWNYELLANMWSSDGWISRSDASYASTHYGAYATVTSSNLKIISINTDFWYTANIFNYYNMTNPDTSGILTFLADELQKSEDINQRVWIIGHVLSGYDGSNALPNPSALFYSIVRRFSPSTIAGIFFGHTHQDQLMIYYDYLPNSTIATNSSSVLRNTTLVDYSKPLSVGYIGPSITPLSGNNAGWVLLEVDAETFSVVNTQTYFANVSDANSWTTPVWEFEYDTRQVYDPNNTVPANAPLDGPFWHGVTENMLANNTLVEVYNFLETKSSAVTKKCDTKACAEQKVCYIRSGSTTLGNACPQDSGPV</sequence>
<keyword evidence="2" id="KW-0325">Glycoprotein</keyword>
<dbReference type="GeneID" id="36568787"/>
<name>A0A2T3B2N9_AMORE</name>
<dbReference type="InterPro" id="IPR041805">
    <property type="entry name" value="ASMase/PPN1_MPP"/>
</dbReference>
<keyword evidence="3" id="KW-0732">Signal</keyword>
<dbReference type="AlphaFoldDB" id="A0A2T3B2N9"/>
<evidence type="ECO:0000256" key="2">
    <source>
        <dbReference type="ARBA" id="ARBA00023180"/>
    </source>
</evidence>
<feature type="chain" id="PRO_5015598766" description="Calcineurin-like phosphoesterase domain-containing protein" evidence="3">
    <location>
        <begin position="21"/>
        <end position="690"/>
    </location>
</feature>
<dbReference type="EMBL" id="KZ679011">
    <property type="protein sequence ID" value="PSS18835.1"/>
    <property type="molecule type" value="Genomic_DNA"/>
</dbReference>
<dbReference type="InterPro" id="IPR029052">
    <property type="entry name" value="Metallo-depent_PP-like"/>
</dbReference>
<accession>A0A2T3B2N9</accession>
<evidence type="ECO:0000313" key="5">
    <source>
        <dbReference type="EMBL" id="PSS18835.1"/>
    </source>
</evidence>
<dbReference type="Pfam" id="PF00149">
    <property type="entry name" value="Metallophos"/>
    <property type="match status" value="1"/>
</dbReference>
<dbReference type="GO" id="GO:0008081">
    <property type="term" value="F:phosphoric diester hydrolase activity"/>
    <property type="evidence" value="ECO:0007669"/>
    <property type="project" value="TreeGrafter"/>
</dbReference>
<evidence type="ECO:0000259" key="4">
    <source>
        <dbReference type="Pfam" id="PF00149"/>
    </source>
</evidence>
<keyword evidence="1" id="KW-0378">Hydrolase</keyword>
<dbReference type="STRING" id="857342.A0A2T3B2N9"/>
<evidence type="ECO:0000313" key="6">
    <source>
        <dbReference type="Proteomes" id="UP000241818"/>
    </source>
</evidence>
<dbReference type="CDD" id="cd00842">
    <property type="entry name" value="MPP_ASMase"/>
    <property type="match status" value="1"/>
</dbReference>
<dbReference type="InParanoid" id="A0A2T3B2N9"/>
<dbReference type="RefSeq" id="XP_024721187.1">
    <property type="nucleotide sequence ID" value="XM_024860706.1"/>
</dbReference>
<proteinExistence type="predicted"/>
<protein>
    <recommendedName>
        <fullName evidence="4">Calcineurin-like phosphoesterase domain-containing protein</fullName>
    </recommendedName>
</protein>
<keyword evidence="6" id="KW-1185">Reference proteome</keyword>
<dbReference type="SUPFAM" id="SSF56300">
    <property type="entry name" value="Metallo-dependent phosphatases"/>
    <property type="match status" value="1"/>
</dbReference>
<dbReference type="OrthoDB" id="282973at2759"/>
<evidence type="ECO:0000256" key="1">
    <source>
        <dbReference type="ARBA" id="ARBA00022801"/>
    </source>
</evidence>
<dbReference type="PANTHER" id="PTHR10340:SF27">
    <property type="entry name" value="ACL091CP"/>
    <property type="match status" value="1"/>
</dbReference>
<dbReference type="PANTHER" id="PTHR10340">
    <property type="entry name" value="SPHINGOMYELIN PHOSPHODIESTERASE"/>
    <property type="match status" value="1"/>
</dbReference>